<organism evidence="2 3">
    <name type="scientific">Cesiribacter andamanensis AMV16</name>
    <dbReference type="NCBI Taxonomy" id="1279009"/>
    <lineage>
        <taxon>Bacteria</taxon>
        <taxon>Pseudomonadati</taxon>
        <taxon>Bacteroidota</taxon>
        <taxon>Cytophagia</taxon>
        <taxon>Cytophagales</taxon>
        <taxon>Cesiribacteraceae</taxon>
        <taxon>Cesiribacter</taxon>
    </lineage>
</organism>
<dbReference type="Pfam" id="PF14534">
    <property type="entry name" value="DUF4440"/>
    <property type="match status" value="1"/>
</dbReference>
<reference evidence="2 3" key="1">
    <citation type="journal article" date="2013" name="Genome Announc.">
        <title>Draft Genome Sequence of Cesiribacter andamanensis Strain AMV16T, Isolated from a Soil Sample from a Mud Volcano in the Andaman Islands, India.</title>
        <authorList>
            <person name="Shivaji S."/>
            <person name="Ara S."/>
            <person name="Begum Z."/>
            <person name="Srinivas T.N."/>
            <person name="Singh A."/>
            <person name="Kumar Pinnaka A."/>
        </authorList>
    </citation>
    <scope>NUCLEOTIDE SEQUENCE [LARGE SCALE GENOMIC DNA]</scope>
    <source>
        <strain evidence="2 3">AMV16</strain>
    </source>
</reference>
<dbReference type="Proteomes" id="UP000011910">
    <property type="component" value="Unassembled WGS sequence"/>
</dbReference>
<dbReference type="PANTHER" id="PTHR31664">
    <property type="entry name" value="PROTEIN CBG16427"/>
    <property type="match status" value="1"/>
</dbReference>
<proteinExistence type="predicted"/>
<accession>M7N9D1</accession>
<dbReference type="InterPro" id="IPR011944">
    <property type="entry name" value="Steroid_delta5-4_isomerase"/>
</dbReference>
<name>M7N9D1_9BACT</name>
<gene>
    <name evidence="2" type="ORF">ADICEAN_01016</name>
</gene>
<evidence type="ECO:0000259" key="1">
    <source>
        <dbReference type="Pfam" id="PF14534"/>
    </source>
</evidence>
<evidence type="ECO:0000313" key="2">
    <source>
        <dbReference type="EMBL" id="EMR03867.1"/>
    </source>
</evidence>
<dbReference type="AlphaFoldDB" id="M7N9D1"/>
<dbReference type="NCBIfam" id="TIGR02246">
    <property type="entry name" value="SgcJ/EcaC family oxidoreductase"/>
    <property type="match status" value="1"/>
</dbReference>
<dbReference type="InterPro" id="IPR032710">
    <property type="entry name" value="NTF2-like_dom_sf"/>
</dbReference>
<dbReference type="PANTHER" id="PTHR31664:SF8">
    <property type="entry name" value="DUF4440 DOMAIN-CONTAINING PROTEIN"/>
    <property type="match status" value="1"/>
</dbReference>
<dbReference type="OrthoDB" id="9814425at2"/>
<dbReference type="eggNOG" id="COG4319">
    <property type="taxonomic scope" value="Bacteria"/>
</dbReference>
<dbReference type="EMBL" id="AODQ01000016">
    <property type="protein sequence ID" value="EMR03867.1"/>
    <property type="molecule type" value="Genomic_DNA"/>
</dbReference>
<dbReference type="SUPFAM" id="SSF54427">
    <property type="entry name" value="NTF2-like"/>
    <property type="match status" value="1"/>
</dbReference>
<feature type="domain" description="DUF4440" evidence="1">
    <location>
        <begin position="12"/>
        <end position="118"/>
    </location>
</feature>
<dbReference type="Gene3D" id="3.10.450.50">
    <property type="match status" value="1"/>
</dbReference>
<sequence length="130" mass="14326">MISTSTDISAAIRKANDAFEATFSRGDANGMAGLYTEQGSLLPTGTQIIQGREGIRHFWQSAMDAGIKEARLNTLEVEEQGDTAIEVGHYTLKGENSTPIDEGKYLVVWKQQNGNWKLHKDIWNSNQSPA</sequence>
<dbReference type="STRING" id="1279009.ADICEAN_01016"/>
<evidence type="ECO:0000313" key="3">
    <source>
        <dbReference type="Proteomes" id="UP000011910"/>
    </source>
</evidence>
<keyword evidence="3" id="KW-1185">Reference proteome</keyword>
<comment type="caution">
    <text evidence="2">The sequence shown here is derived from an EMBL/GenBank/DDBJ whole genome shotgun (WGS) entry which is preliminary data.</text>
</comment>
<dbReference type="InterPro" id="IPR027843">
    <property type="entry name" value="DUF4440"/>
</dbReference>
<protein>
    <recommendedName>
        <fullName evidence="1">DUF4440 domain-containing protein</fullName>
    </recommendedName>
</protein>
<dbReference type="RefSeq" id="WP_009194418.1">
    <property type="nucleotide sequence ID" value="NZ_AODQ01000016.1"/>
</dbReference>